<dbReference type="Proteomes" id="UP000192328">
    <property type="component" value="Unassembled WGS sequence"/>
</dbReference>
<dbReference type="EMBL" id="FWXZ01000007">
    <property type="protein sequence ID" value="SMC82730.1"/>
    <property type="molecule type" value="Genomic_DNA"/>
</dbReference>
<reference evidence="1" key="1">
    <citation type="submission" date="2017-04" db="EMBL/GenBank/DDBJ databases">
        <authorList>
            <person name="Varghese N."/>
            <person name="Submissions S."/>
        </authorList>
    </citation>
    <scope>NUCLEOTIDE SEQUENCE</scope>
    <source>
        <strain evidence="1">WTE2008</strain>
    </source>
</reference>
<comment type="caution">
    <text evidence="1">The sequence shown here is derived from an EMBL/GenBank/DDBJ whole genome shotgun (WGS) entry which is preliminary data.</text>
</comment>
<proteinExistence type="predicted"/>
<evidence type="ECO:0000313" key="2">
    <source>
        <dbReference type="Proteomes" id="UP000192328"/>
    </source>
</evidence>
<accession>A0AC61PPI6</accession>
<name>A0AC61PPI6_9FIRM</name>
<evidence type="ECO:0000313" key="1">
    <source>
        <dbReference type="EMBL" id="SMC82730.1"/>
    </source>
</evidence>
<sequence length="152" mass="17521">MKCQYCSCLDSKVIDSRPTDDGNSIRRRRECTNCGRRFTTYEKVELSPLFVVKRDGRRESFDSQKIKAGILHACDKLPVSMQQIDDIVTRVEQKAYATMDGEIPSEKIGDMVMTELKNLNDVAYVRFAAVYRKFTDVGTFMNELKKLVDEKM</sequence>
<protein>
    <submittedName>
        <fullName evidence="1">Transcriptional repressor NrdR</fullName>
    </submittedName>
</protein>
<organism evidence="1 2">
    <name type="scientific">Aristaeella lactis</name>
    <dbReference type="NCBI Taxonomy" id="3046383"/>
    <lineage>
        <taxon>Bacteria</taxon>
        <taxon>Bacillati</taxon>
        <taxon>Bacillota</taxon>
        <taxon>Clostridia</taxon>
        <taxon>Eubacteriales</taxon>
        <taxon>Aristaeellaceae</taxon>
        <taxon>Aristaeella</taxon>
    </lineage>
</organism>
<gene>
    <name evidence="1" type="ORF">SAMN06297397_2715</name>
</gene>
<keyword evidence="2" id="KW-1185">Reference proteome</keyword>